<sequence>MKKILSLLAAFGVMFYLASCSDDDDPAADNGVTISGIPATASIENLGTLGPVTATVQGNDGLVSLVVTKDDTALETVDLTGNTTATYEFSYTATEEDASKNIVFTFTATDVDGDTDVVTHVLSVGATPVVIVRGDIEENTTWTADNIYQLDTRVTVLAGVTLTIEPGTVIKGNEGQGAAATALLVARDGVLNAQGTAELPIIFTSILDPIDPADVAAGNYASTTSETQSGLWGGVIVLGNAPITAKTDEASDLSEIQIEGIPSSDPNGLYGGDDENDNSGTISYISIRHGGTNIGSGNEINGLTLGGVGAGTTISNVEVVANADDGIEFFGGSVSVDGAVIWNSFDDSMDTDMDYNGVVENFIIVTPNTGSAFELDGPEGSITRGEDHIFTEGVIYGGPDIDAIVDWDDDTNASLNNLYFFGIEAGRIESFGGVGTNANSNTANWETDLADNSGGFFDGAESVLTFGVDVSSKSYGPTAADFAWSWAGNSGALEALGL</sequence>
<keyword evidence="3" id="KW-1185">Reference proteome</keyword>
<evidence type="ECO:0000256" key="1">
    <source>
        <dbReference type="SAM" id="SignalP"/>
    </source>
</evidence>
<keyword evidence="1" id="KW-0732">Signal</keyword>
<dbReference type="EMBL" id="CP070608">
    <property type="protein sequence ID" value="QSE98317.1"/>
    <property type="molecule type" value="Genomic_DNA"/>
</dbReference>
<dbReference type="KEGG" id="fuv:JR347_04355"/>
<dbReference type="PANTHER" id="PTHR41339:SF1">
    <property type="entry name" value="SECRETED PROTEIN"/>
    <property type="match status" value="1"/>
</dbReference>
<evidence type="ECO:0000313" key="3">
    <source>
        <dbReference type="Proteomes" id="UP000662783"/>
    </source>
</evidence>
<evidence type="ECO:0000313" key="2">
    <source>
        <dbReference type="EMBL" id="QSE98317.1"/>
    </source>
</evidence>
<feature type="chain" id="PRO_5037606486" description="Multidrug transporter" evidence="1">
    <location>
        <begin position="19"/>
        <end position="498"/>
    </location>
</feature>
<organism evidence="2 3">
    <name type="scientific">Fulvivirga lutea</name>
    <dbReference type="NCBI Taxonomy" id="2810512"/>
    <lineage>
        <taxon>Bacteria</taxon>
        <taxon>Pseudomonadati</taxon>
        <taxon>Bacteroidota</taxon>
        <taxon>Cytophagia</taxon>
        <taxon>Cytophagales</taxon>
        <taxon>Fulvivirgaceae</taxon>
        <taxon>Fulvivirga</taxon>
    </lineage>
</organism>
<dbReference type="PANTHER" id="PTHR41339">
    <property type="entry name" value="LIPL48"/>
    <property type="match status" value="1"/>
</dbReference>
<proteinExistence type="predicted"/>
<evidence type="ECO:0008006" key="4">
    <source>
        <dbReference type="Google" id="ProtNLM"/>
    </source>
</evidence>
<reference evidence="2" key="1">
    <citation type="submission" date="2021-02" db="EMBL/GenBank/DDBJ databases">
        <title>Fulvivirga sp. S481 isolated from sea water.</title>
        <authorList>
            <person name="Bae S.S."/>
            <person name="Baek K."/>
        </authorList>
    </citation>
    <scope>NUCLEOTIDE SEQUENCE</scope>
    <source>
        <strain evidence="2">S481</strain>
    </source>
</reference>
<accession>A0A974WJF2</accession>
<feature type="signal peptide" evidence="1">
    <location>
        <begin position="1"/>
        <end position="18"/>
    </location>
</feature>
<dbReference type="Proteomes" id="UP000662783">
    <property type="component" value="Chromosome"/>
</dbReference>
<protein>
    <recommendedName>
        <fullName evidence="4">Multidrug transporter</fullName>
    </recommendedName>
</protein>
<dbReference type="AlphaFoldDB" id="A0A974WJF2"/>
<name>A0A974WJF2_9BACT</name>
<gene>
    <name evidence="2" type="ORF">JR347_04355</name>
</gene>
<dbReference type="RefSeq" id="WP_205722832.1">
    <property type="nucleotide sequence ID" value="NZ_CP070608.1"/>
</dbReference>